<feature type="compositionally biased region" description="Basic and acidic residues" evidence="8">
    <location>
        <begin position="189"/>
        <end position="198"/>
    </location>
</feature>
<comment type="subcellular location">
    <subcellularLocation>
        <location evidence="1">Nucleus</location>
    </subcellularLocation>
</comment>
<dbReference type="RefSeq" id="XP_069204133.1">
    <property type="nucleotide sequence ID" value="XM_069340663.1"/>
</dbReference>
<evidence type="ECO:0000256" key="2">
    <source>
        <dbReference type="ARBA" id="ARBA00009679"/>
    </source>
</evidence>
<evidence type="ECO:0000256" key="7">
    <source>
        <dbReference type="ARBA" id="ARBA00023242"/>
    </source>
</evidence>
<evidence type="ECO:0000256" key="3">
    <source>
        <dbReference type="ARBA" id="ARBA00022705"/>
    </source>
</evidence>
<feature type="domain" description="Zinc finger Mcm10/DnaG-type" evidence="9">
    <location>
        <begin position="500"/>
        <end position="545"/>
    </location>
</feature>
<feature type="compositionally biased region" description="Polar residues" evidence="8">
    <location>
        <begin position="291"/>
        <end position="313"/>
    </location>
</feature>
<dbReference type="EMBL" id="JBFMKM010000003">
    <property type="protein sequence ID" value="KAL1311284.1"/>
    <property type="molecule type" value="Genomic_DNA"/>
</dbReference>
<dbReference type="InterPro" id="IPR055065">
    <property type="entry name" value="OB_MCM10"/>
</dbReference>
<dbReference type="Pfam" id="PF09329">
    <property type="entry name" value="zf-primase"/>
    <property type="match status" value="1"/>
</dbReference>
<feature type="region of interest" description="Disordered" evidence="8">
    <location>
        <begin position="1"/>
        <end position="101"/>
    </location>
</feature>
<feature type="compositionally biased region" description="Basic and acidic residues" evidence="8">
    <location>
        <begin position="810"/>
        <end position="823"/>
    </location>
</feature>
<dbReference type="Proteomes" id="UP001562354">
    <property type="component" value="Unassembled WGS sequence"/>
</dbReference>
<feature type="compositionally biased region" description="Basic residues" evidence="8">
    <location>
        <begin position="113"/>
        <end position="122"/>
    </location>
</feature>
<dbReference type="InterPro" id="IPR012340">
    <property type="entry name" value="NA-bd_OB-fold"/>
</dbReference>
<comment type="similarity">
    <text evidence="2">Belongs to the MCM10 family.</text>
</comment>
<comment type="caution">
    <text evidence="11">The sequence shown here is derived from an EMBL/GenBank/DDBJ whole genome shotgun (WGS) entry which is preliminary data.</text>
</comment>
<dbReference type="GeneID" id="95975173"/>
<name>A0ABR3PP08_9PEZI</name>
<feature type="compositionally biased region" description="Low complexity" evidence="8">
    <location>
        <begin position="123"/>
        <end position="137"/>
    </location>
</feature>
<gene>
    <name evidence="11" type="ORF">AAFC00_001470</name>
</gene>
<feature type="compositionally biased region" description="Polar residues" evidence="8">
    <location>
        <begin position="61"/>
        <end position="73"/>
    </location>
</feature>
<protein>
    <recommendedName>
        <fullName evidence="13">Zinc finger Mcm10/DnaG-type domain-containing protein</fullName>
    </recommendedName>
</protein>
<feature type="region of interest" description="Disordered" evidence="8">
    <location>
        <begin position="551"/>
        <end position="581"/>
    </location>
</feature>
<evidence type="ECO:0000256" key="1">
    <source>
        <dbReference type="ARBA" id="ARBA00004123"/>
    </source>
</evidence>
<evidence type="ECO:0000256" key="5">
    <source>
        <dbReference type="ARBA" id="ARBA00022771"/>
    </source>
</evidence>
<feature type="compositionally biased region" description="Low complexity" evidence="8">
    <location>
        <begin position="841"/>
        <end position="854"/>
    </location>
</feature>
<evidence type="ECO:0000313" key="12">
    <source>
        <dbReference type="Proteomes" id="UP001562354"/>
    </source>
</evidence>
<evidence type="ECO:0000256" key="8">
    <source>
        <dbReference type="SAM" id="MobiDB-lite"/>
    </source>
</evidence>
<feature type="region of interest" description="Disordered" evidence="8">
    <location>
        <begin position="113"/>
        <end position="343"/>
    </location>
</feature>
<dbReference type="InterPro" id="IPR015408">
    <property type="entry name" value="Znf_Mcm10/DnaG"/>
</dbReference>
<dbReference type="PANTHER" id="PTHR13454">
    <property type="entry name" value="PROTEIN MCM10 HOMOLOG"/>
    <property type="match status" value="1"/>
</dbReference>
<evidence type="ECO:0008006" key="13">
    <source>
        <dbReference type="Google" id="ProtNLM"/>
    </source>
</evidence>
<feature type="compositionally biased region" description="Polar residues" evidence="8">
    <location>
        <begin position="782"/>
        <end position="797"/>
    </location>
</feature>
<proteinExistence type="inferred from homology"/>
<feature type="compositionally biased region" description="Basic and acidic residues" evidence="8">
    <location>
        <begin position="232"/>
        <end position="244"/>
    </location>
</feature>
<feature type="compositionally biased region" description="Basic and acidic residues" evidence="8">
    <location>
        <begin position="566"/>
        <end position="579"/>
    </location>
</feature>
<feature type="region of interest" description="Disordered" evidence="8">
    <location>
        <begin position="640"/>
        <end position="825"/>
    </location>
</feature>
<evidence type="ECO:0000256" key="4">
    <source>
        <dbReference type="ARBA" id="ARBA00022723"/>
    </source>
</evidence>
<keyword evidence="7" id="KW-0539">Nucleus</keyword>
<dbReference type="Gene3D" id="2.40.50.140">
    <property type="entry name" value="Nucleic acid-binding proteins"/>
    <property type="match status" value="1"/>
</dbReference>
<dbReference type="PANTHER" id="PTHR13454:SF11">
    <property type="entry name" value="PROTEIN MCM10 HOMOLOG"/>
    <property type="match status" value="1"/>
</dbReference>
<feature type="compositionally biased region" description="Polar residues" evidence="8">
    <location>
        <begin position="711"/>
        <end position="720"/>
    </location>
</feature>
<evidence type="ECO:0000259" key="9">
    <source>
        <dbReference type="Pfam" id="PF09329"/>
    </source>
</evidence>
<feature type="compositionally biased region" description="Low complexity" evidence="8">
    <location>
        <begin position="260"/>
        <end position="284"/>
    </location>
</feature>
<feature type="compositionally biased region" description="Basic and acidic residues" evidence="8">
    <location>
        <begin position="323"/>
        <end position="335"/>
    </location>
</feature>
<organism evidence="11 12">
    <name type="scientific">Neodothiora populina</name>
    <dbReference type="NCBI Taxonomy" id="2781224"/>
    <lineage>
        <taxon>Eukaryota</taxon>
        <taxon>Fungi</taxon>
        <taxon>Dikarya</taxon>
        <taxon>Ascomycota</taxon>
        <taxon>Pezizomycotina</taxon>
        <taxon>Dothideomycetes</taxon>
        <taxon>Dothideomycetidae</taxon>
        <taxon>Dothideales</taxon>
        <taxon>Dothioraceae</taxon>
        <taxon>Neodothiora</taxon>
    </lineage>
</organism>
<evidence type="ECO:0000313" key="11">
    <source>
        <dbReference type="EMBL" id="KAL1311284.1"/>
    </source>
</evidence>
<dbReference type="Pfam" id="PF22379">
    <property type="entry name" value="OB_MCM10"/>
    <property type="match status" value="1"/>
</dbReference>
<keyword evidence="6" id="KW-0862">Zinc</keyword>
<keyword evidence="4" id="KW-0479">Metal-binding</keyword>
<sequence>MVIARASPNAKVSPDKNNANWPPKSPYEALLSSPSGRKRWEEHHDRFSRRDASPSPRGKPVTTSRALQALQNMSDDEDGRNRAADDDEDDNDDDEDEEMLRLKLQAIEAKLKLKKLQNKRKQSSASNDHNNDVSSSSLPASPRKRIKLSSLDVRPGVEIPVSPVKDRMPPPDLPKQHTSPARVLLGIDKGLKAKDVSLKRARPGAHSSTSGAFTDAKPAPSFSERIAATRLSNEEQEAKQDRIQQARSRGFALPHPPLSRPSSSATSRATPPPSSSSSDAQRPPLFRKPLSFSSDAGSTLDSPFVTRTRTTPASALPPSSRFSHIDGDSEGKSTEPSEDGSAFESFSALHLSRRTMPHTDLVRGLDGKELYTLPRLLKEVKAPLYDPPDCESDYVVLAIIASKSSPYTTKAKHQTTSNAEPDLQEEINPRNKFMVLTLTDLKWEVDLFLFDTAFTRFWKLTPGTLVAILNPLIMPPKANQHNGRFSLKLGSSDDSILEIGNARDLGFCKSIKKDGKECGSWVNKRKSQFCEYHVELAVEKTRKSRMEVNSMYRPTGNASFKPNSRRPGEHPSGLRKDYESGGQFYMGGRGGLSAAKLLDAEDLGKAEAMRKRLKAREKERILGEKLGRLGNGMGAEYLQASSAAASSSTNPSDKNKPPKTTTSTTSSSATTIDRPNAYDHDLDPEALGLLSKKAADVDLSRPTRPRKRAFQPSSSQSTVAPSPRIRTTGGSTEAMGWGGANRRLGYGAPPPVPASPEKGQTNLHFSVAAAADRSTHEKQRRQTQQDQPACTAIASNTRSSRSASPRKRARFDLEGKGVREPGRDSLGGAVAVAAVAAASAKDNNNNNNTDFAAADVRRDAKGRVIVTQAPDSSDDDLDIF</sequence>
<feature type="compositionally biased region" description="Low complexity" evidence="8">
    <location>
        <begin position="640"/>
        <end position="671"/>
    </location>
</feature>
<keyword evidence="12" id="KW-1185">Reference proteome</keyword>
<evidence type="ECO:0000259" key="10">
    <source>
        <dbReference type="Pfam" id="PF22379"/>
    </source>
</evidence>
<feature type="region of interest" description="Disordered" evidence="8">
    <location>
        <begin position="841"/>
        <end position="880"/>
    </location>
</feature>
<evidence type="ECO:0000256" key="6">
    <source>
        <dbReference type="ARBA" id="ARBA00022833"/>
    </source>
</evidence>
<feature type="domain" description="MCM10 OB-fold" evidence="10">
    <location>
        <begin position="346"/>
        <end position="487"/>
    </location>
</feature>
<feature type="compositionally biased region" description="Acidic residues" evidence="8">
    <location>
        <begin position="85"/>
        <end position="98"/>
    </location>
</feature>
<reference evidence="11 12" key="1">
    <citation type="submission" date="2024-07" db="EMBL/GenBank/DDBJ databases">
        <title>Draft sequence of the Neodothiora populina.</title>
        <authorList>
            <person name="Drown D.D."/>
            <person name="Schuette U.S."/>
            <person name="Buechlein A.B."/>
            <person name="Rusch D.R."/>
            <person name="Winton L.W."/>
            <person name="Adams G.A."/>
        </authorList>
    </citation>
    <scope>NUCLEOTIDE SEQUENCE [LARGE SCALE GENOMIC DNA]</scope>
    <source>
        <strain evidence="11 12">CPC 39397</strain>
    </source>
</reference>
<accession>A0ABR3PP08</accession>
<dbReference type="InterPro" id="IPR040184">
    <property type="entry name" value="Mcm10"/>
</dbReference>
<feature type="compositionally biased region" description="Basic and acidic residues" evidence="8">
    <location>
        <begin position="38"/>
        <end position="52"/>
    </location>
</feature>
<keyword evidence="3" id="KW-0235">DNA replication</keyword>
<keyword evidence="5" id="KW-0863">Zinc-finger</keyword>